<comment type="caution">
    <text evidence="3">The sequence shown here is derived from an EMBL/GenBank/DDBJ whole genome shotgun (WGS) entry which is preliminary data.</text>
</comment>
<sequence length="673" mass="75834">MLIDVAPTAPEVPPPRHLSPEPPPLCIFDTTAMFMQTESHFKSVLNTNYAASAAERGQIRELLIQPLEELARLNTEISRLKSTLTYLLSHRERLQIFVNSHKALISPIRRLPDEILSEIFLYCLPHDRNPTRSTGEAPLLLTLVCERWREVALSTARLWTALHIYLPPRPQKYEQTFSQLLERRSMGMKTWFSRSGSLPVSFSLVVGLSREDRQAQTMYKSILDTLFEFRKRWGDVMLRVPSAILTSIEETVKPEEVPLLKTLVVDYDIASRQLLIDGSQDGTQLEERALPLGDFICRAPALQELTLLDPIQNIYAIPMDWSKLTHFKSETVLGSIHSPKEVLDVMTKGAPNLRSVSITAGFRPPYTPMPEVTETVTLPFLHTLHLQLQFDIGPPPFGVVVQSAAQDQNQPNTYGAQVSSIFEGIRAPNLQNLRIRFSNVIDQPGALIPPSLPFLQFLLSSQCKLQSLDVNFVMSRDALITCLEAVPTLKSLSVDECLWTVLRDRQRAASILQTGTINTTPEEKAQLSLITDELLLQLSPSSENLTPLCPVLERVTFSRCHETLTEGQLVEFVKSRQARPTVVPSASRVGEDQCLAVTKPTPLRALNVAYYREKMIISEEDMQSRKEMKLMKKVMEVSIAYPRPTMPSDLPHTGQQPNIPRRGAFAFASTLWE</sequence>
<protein>
    <recommendedName>
        <fullName evidence="2">F-box domain-containing protein</fullName>
    </recommendedName>
</protein>
<dbReference type="Gene3D" id="1.20.1280.50">
    <property type="match status" value="1"/>
</dbReference>
<dbReference type="Gene3D" id="3.80.10.10">
    <property type="entry name" value="Ribonuclease Inhibitor"/>
    <property type="match status" value="1"/>
</dbReference>
<evidence type="ECO:0000313" key="4">
    <source>
        <dbReference type="Proteomes" id="UP000054988"/>
    </source>
</evidence>
<evidence type="ECO:0000256" key="1">
    <source>
        <dbReference type="SAM" id="MobiDB-lite"/>
    </source>
</evidence>
<feature type="region of interest" description="Disordered" evidence="1">
    <location>
        <begin position="1"/>
        <end position="21"/>
    </location>
</feature>
<accession>A0A0W0FX88</accession>
<proteinExistence type="predicted"/>
<feature type="compositionally biased region" description="Pro residues" evidence="1">
    <location>
        <begin position="10"/>
        <end position="21"/>
    </location>
</feature>
<dbReference type="PROSITE" id="PS50181">
    <property type="entry name" value="FBOX"/>
    <property type="match status" value="1"/>
</dbReference>
<dbReference type="InterPro" id="IPR001810">
    <property type="entry name" value="F-box_dom"/>
</dbReference>
<dbReference type="InterPro" id="IPR032675">
    <property type="entry name" value="LRR_dom_sf"/>
</dbReference>
<dbReference type="EMBL" id="LATX01001532">
    <property type="protein sequence ID" value="KTB40929.1"/>
    <property type="molecule type" value="Genomic_DNA"/>
</dbReference>
<dbReference type="SUPFAM" id="SSF52047">
    <property type="entry name" value="RNI-like"/>
    <property type="match status" value="1"/>
</dbReference>
<reference evidence="3 4" key="1">
    <citation type="submission" date="2015-12" db="EMBL/GenBank/DDBJ databases">
        <title>Draft genome sequence of Moniliophthora roreri, the causal agent of frosty pod rot of cacao.</title>
        <authorList>
            <person name="Aime M.C."/>
            <person name="Diaz-Valderrama J.R."/>
            <person name="Kijpornyongpan T."/>
            <person name="Phillips-Mora W."/>
        </authorList>
    </citation>
    <scope>NUCLEOTIDE SEQUENCE [LARGE SCALE GENOMIC DNA]</scope>
    <source>
        <strain evidence="3 4">MCA 2952</strain>
    </source>
</reference>
<organism evidence="3 4">
    <name type="scientific">Moniliophthora roreri</name>
    <name type="common">Frosty pod rot fungus</name>
    <name type="synonym">Monilia roreri</name>
    <dbReference type="NCBI Taxonomy" id="221103"/>
    <lineage>
        <taxon>Eukaryota</taxon>
        <taxon>Fungi</taxon>
        <taxon>Dikarya</taxon>
        <taxon>Basidiomycota</taxon>
        <taxon>Agaricomycotina</taxon>
        <taxon>Agaricomycetes</taxon>
        <taxon>Agaricomycetidae</taxon>
        <taxon>Agaricales</taxon>
        <taxon>Marasmiineae</taxon>
        <taxon>Marasmiaceae</taxon>
        <taxon>Moniliophthora</taxon>
    </lineage>
</organism>
<name>A0A0W0FX88_MONRR</name>
<dbReference type="AlphaFoldDB" id="A0A0W0FX88"/>
<evidence type="ECO:0000313" key="3">
    <source>
        <dbReference type="EMBL" id="KTB40929.1"/>
    </source>
</evidence>
<evidence type="ECO:0000259" key="2">
    <source>
        <dbReference type="PROSITE" id="PS50181"/>
    </source>
</evidence>
<dbReference type="PANTHER" id="PTHR16134:SF119">
    <property type="entry name" value="AT02038P-RELATED"/>
    <property type="match status" value="1"/>
</dbReference>
<dbReference type="eggNOG" id="ENOG502SVC6">
    <property type="taxonomic scope" value="Eukaryota"/>
</dbReference>
<feature type="domain" description="F-box" evidence="2">
    <location>
        <begin position="105"/>
        <end position="162"/>
    </location>
</feature>
<dbReference type="PANTHER" id="PTHR16134">
    <property type="entry name" value="F-BOX/TPR REPEAT PROTEIN POF3"/>
    <property type="match status" value="1"/>
</dbReference>
<dbReference type="Proteomes" id="UP000054988">
    <property type="component" value="Unassembled WGS sequence"/>
</dbReference>
<dbReference type="Pfam" id="PF12937">
    <property type="entry name" value="F-box-like"/>
    <property type="match status" value="1"/>
</dbReference>
<gene>
    <name evidence="3" type="ORF">WG66_6463</name>
</gene>